<evidence type="ECO:0000256" key="1">
    <source>
        <dbReference type="SAM" id="MobiDB-lite"/>
    </source>
</evidence>
<evidence type="ECO:0000313" key="2">
    <source>
        <dbReference type="EMBL" id="CAE8675944.1"/>
    </source>
</evidence>
<feature type="region of interest" description="Disordered" evidence="1">
    <location>
        <begin position="110"/>
        <end position="132"/>
    </location>
</feature>
<accession>A0A813JGA5</accession>
<sequence length="132" mass="14353">MGYKFGSTSSFSANPVPTKIDEKAKAARKSVAFLAEDVEEVQFMTSYSQFFCPAVQARKLRPLSALKEAEEFCFNSRSVSAPLLQVGGLVRPGTGLQRPLRNGMLVRPSSQGTVGSLLQDPQASGRFLQHQS</sequence>
<protein>
    <submittedName>
        <fullName evidence="2">Uncharacterized protein</fullName>
    </submittedName>
</protein>
<reference evidence="2" key="1">
    <citation type="submission" date="2021-02" db="EMBL/GenBank/DDBJ databases">
        <authorList>
            <person name="Dougan E. K."/>
            <person name="Rhodes N."/>
            <person name="Thang M."/>
            <person name="Chan C."/>
        </authorList>
    </citation>
    <scope>NUCLEOTIDE SEQUENCE</scope>
</reference>
<dbReference type="Proteomes" id="UP000626109">
    <property type="component" value="Unassembled WGS sequence"/>
</dbReference>
<feature type="non-terminal residue" evidence="2">
    <location>
        <position position="132"/>
    </location>
</feature>
<proteinExistence type="predicted"/>
<dbReference type="AlphaFoldDB" id="A0A813JGA5"/>
<organism evidence="2 3">
    <name type="scientific">Polarella glacialis</name>
    <name type="common">Dinoflagellate</name>
    <dbReference type="NCBI Taxonomy" id="89957"/>
    <lineage>
        <taxon>Eukaryota</taxon>
        <taxon>Sar</taxon>
        <taxon>Alveolata</taxon>
        <taxon>Dinophyceae</taxon>
        <taxon>Suessiales</taxon>
        <taxon>Suessiaceae</taxon>
        <taxon>Polarella</taxon>
    </lineage>
</organism>
<feature type="compositionally biased region" description="Polar residues" evidence="1">
    <location>
        <begin position="110"/>
        <end position="122"/>
    </location>
</feature>
<comment type="caution">
    <text evidence="2">The sequence shown here is derived from an EMBL/GenBank/DDBJ whole genome shotgun (WGS) entry which is preliminary data.</text>
</comment>
<dbReference type="EMBL" id="CAJNNW010025164">
    <property type="protein sequence ID" value="CAE8675944.1"/>
    <property type="molecule type" value="Genomic_DNA"/>
</dbReference>
<gene>
    <name evidence="2" type="ORF">PGLA2088_LOCUS19628</name>
</gene>
<name>A0A813JGA5_POLGL</name>
<evidence type="ECO:0000313" key="3">
    <source>
        <dbReference type="Proteomes" id="UP000626109"/>
    </source>
</evidence>